<organism evidence="4 5">
    <name type="scientific">Massilia hydrophila</name>
    <dbReference type="NCBI Taxonomy" id="3044279"/>
    <lineage>
        <taxon>Bacteria</taxon>
        <taxon>Pseudomonadati</taxon>
        <taxon>Pseudomonadota</taxon>
        <taxon>Betaproteobacteria</taxon>
        <taxon>Burkholderiales</taxon>
        <taxon>Oxalobacteraceae</taxon>
        <taxon>Telluria group</taxon>
        <taxon>Massilia</taxon>
    </lineage>
</organism>
<dbReference type="Gene3D" id="1.10.357.10">
    <property type="entry name" value="Tetracycline Repressor, domain 2"/>
    <property type="match status" value="1"/>
</dbReference>
<name>A0ABS7YB44_9BURK</name>
<protein>
    <submittedName>
        <fullName evidence="4">TetR/AcrR family transcriptional regulator</fullName>
    </submittedName>
</protein>
<keyword evidence="1 2" id="KW-0238">DNA-binding</keyword>
<accession>A0ABS7YB44</accession>
<evidence type="ECO:0000313" key="5">
    <source>
        <dbReference type="Proteomes" id="UP001198602"/>
    </source>
</evidence>
<keyword evidence="5" id="KW-1185">Reference proteome</keyword>
<sequence>MDTKLDRQRWLSAGLQALANEGPEGLRIMPIAEQLGVTKGSFYWHFRNLGEYQAALLEEWEQCYTREAIDWMESDTSDPEAKLRTWITGAAYADCRLDRAIRSWSLTNANVREVRSRVDRDRINYLAKLLRNIGWSEEEAMTLGHWTYWAWVGYAALDGPVSTQTQLKLILSVLTPR</sequence>
<dbReference type="Pfam" id="PF00440">
    <property type="entry name" value="TetR_N"/>
    <property type="match status" value="1"/>
</dbReference>
<dbReference type="PROSITE" id="PS50977">
    <property type="entry name" value="HTH_TETR_2"/>
    <property type="match status" value="1"/>
</dbReference>
<proteinExistence type="predicted"/>
<evidence type="ECO:0000256" key="1">
    <source>
        <dbReference type="ARBA" id="ARBA00023125"/>
    </source>
</evidence>
<comment type="caution">
    <text evidence="4">The sequence shown here is derived from an EMBL/GenBank/DDBJ whole genome shotgun (WGS) entry which is preliminary data.</text>
</comment>
<dbReference type="InterPro" id="IPR009057">
    <property type="entry name" value="Homeodomain-like_sf"/>
</dbReference>
<dbReference type="InterPro" id="IPR001647">
    <property type="entry name" value="HTH_TetR"/>
</dbReference>
<evidence type="ECO:0000259" key="3">
    <source>
        <dbReference type="PROSITE" id="PS50977"/>
    </source>
</evidence>
<reference evidence="4 5" key="1">
    <citation type="submission" date="2021-07" db="EMBL/GenBank/DDBJ databases">
        <title>Characterization of Violacein-producing bacteria and related species.</title>
        <authorList>
            <person name="Wilson H.S."/>
            <person name="De Leon M.E."/>
        </authorList>
    </citation>
    <scope>NUCLEOTIDE SEQUENCE [LARGE SCALE GENOMIC DNA]</scope>
    <source>
        <strain evidence="4 5">HSC-2F05</strain>
    </source>
</reference>
<feature type="domain" description="HTH tetR-type" evidence="3">
    <location>
        <begin position="4"/>
        <end position="64"/>
    </location>
</feature>
<gene>
    <name evidence="4" type="ORF">LE190_13440</name>
</gene>
<evidence type="ECO:0000313" key="4">
    <source>
        <dbReference type="EMBL" id="MCA1856923.1"/>
    </source>
</evidence>
<dbReference type="Proteomes" id="UP001198602">
    <property type="component" value="Unassembled WGS sequence"/>
</dbReference>
<dbReference type="EMBL" id="JAHYBX010000005">
    <property type="protein sequence ID" value="MCA1856923.1"/>
    <property type="molecule type" value="Genomic_DNA"/>
</dbReference>
<dbReference type="RefSeq" id="WP_225239182.1">
    <property type="nucleotide sequence ID" value="NZ_JAHYBX010000005.1"/>
</dbReference>
<dbReference type="SUPFAM" id="SSF46689">
    <property type="entry name" value="Homeodomain-like"/>
    <property type="match status" value="1"/>
</dbReference>
<feature type="DNA-binding region" description="H-T-H motif" evidence="2">
    <location>
        <begin position="27"/>
        <end position="46"/>
    </location>
</feature>
<evidence type="ECO:0000256" key="2">
    <source>
        <dbReference type="PROSITE-ProRule" id="PRU00335"/>
    </source>
</evidence>